<evidence type="ECO:0000313" key="2">
    <source>
        <dbReference type="EMBL" id="HFN00392.1"/>
    </source>
</evidence>
<dbReference type="EMBL" id="DSRU01000321">
    <property type="protein sequence ID" value="HFN00392.1"/>
    <property type="molecule type" value="Genomic_DNA"/>
</dbReference>
<keyword evidence="1" id="KW-0472">Membrane</keyword>
<accession>A0A7C3KHY9</accession>
<evidence type="ECO:0000256" key="1">
    <source>
        <dbReference type="SAM" id="Phobius"/>
    </source>
</evidence>
<name>A0A7C3KHY9_9CYAN</name>
<comment type="caution">
    <text evidence="2">The sequence shown here is derived from an EMBL/GenBank/DDBJ whole genome shotgun (WGS) entry which is preliminary data.</text>
</comment>
<keyword evidence="1" id="KW-0812">Transmembrane</keyword>
<sequence>MKSQAVEAYDSEVQLVLTPLLMSHIYSFYASLLLLCMRIRLSNQQQRNISINEEFLGLYQILTGTAGSDLLFLQ</sequence>
<gene>
    <name evidence="2" type="ORF">ENR64_22125</name>
</gene>
<reference evidence="2" key="1">
    <citation type="journal article" date="2020" name="mSystems">
        <title>Genome- and Community-Level Interaction Insights into Carbon Utilization and Element Cycling Functions of Hydrothermarchaeota in Hydrothermal Sediment.</title>
        <authorList>
            <person name="Zhou Z."/>
            <person name="Liu Y."/>
            <person name="Xu W."/>
            <person name="Pan J."/>
            <person name="Luo Z.H."/>
            <person name="Li M."/>
        </authorList>
    </citation>
    <scope>NUCLEOTIDE SEQUENCE [LARGE SCALE GENOMIC DNA]</scope>
    <source>
        <strain evidence="2">SpSt-418</strain>
    </source>
</reference>
<keyword evidence="1" id="KW-1133">Transmembrane helix</keyword>
<feature type="transmembrane region" description="Helical" evidence="1">
    <location>
        <begin position="20"/>
        <end position="37"/>
    </location>
</feature>
<proteinExistence type="predicted"/>
<organism evidence="2">
    <name type="scientific">Oscillatoriales cyanobacterium SpSt-418</name>
    <dbReference type="NCBI Taxonomy" id="2282169"/>
    <lineage>
        <taxon>Bacteria</taxon>
        <taxon>Bacillati</taxon>
        <taxon>Cyanobacteriota</taxon>
        <taxon>Cyanophyceae</taxon>
        <taxon>Oscillatoriophycideae</taxon>
        <taxon>Oscillatoriales</taxon>
    </lineage>
</organism>
<protein>
    <submittedName>
        <fullName evidence="2">Uncharacterized protein</fullName>
    </submittedName>
</protein>
<dbReference type="AlphaFoldDB" id="A0A7C3KHY9"/>